<feature type="transmembrane region" description="Helical" evidence="1">
    <location>
        <begin position="56"/>
        <end position="82"/>
    </location>
</feature>
<evidence type="ECO:0000256" key="1">
    <source>
        <dbReference type="SAM" id="Phobius"/>
    </source>
</evidence>
<protein>
    <submittedName>
        <fullName evidence="2">ABC transporter permease</fullName>
    </submittedName>
</protein>
<feature type="transmembrane region" description="Helical" evidence="1">
    <location>
        <begin position="109"/>
        <end position="131"/>
    </location>
</feature>
<dbReference type="GO" id="GO:0005886">
    <property type="term" value="C:plasma membrane"/>
    <property type="evidence" value="ECO:0007669"/>
    <property type="project" value="UniProtKB-SubCell"/>
</dbReference>
<feature type="transmembrane region" description="Helical" evidence="1">
    <location>
        <begin position="171"/>
        <end position="191"/>
    </location>
</feature>
<dbReference type="RefSeq" id="WP_162640063.1">
    <property type="nucleotide sequence ID" value="NZ_CP048286.1"/>
</dbReference>
<feature type="transmembrane region" description="Helical" evidence="1">
    <location>
        <begin position="16"/>
        <end position="35"/>
    </location>
</feature>
<evidence type="ECO:0000313" key="3">
    <source>
        <dbReference type="Proteomes" id="UP000479114"/>
    </source>
</evidence>
<feature type="transmembrane region" description="Helical" evidence="1">
    <location>
        <begin position="256"/>
        <end position="275"/>
    </location>
</feature>
<dbReference type="KEGG" id="prz:GZH47_10555"/>
<dbReference type="Proteomes" id="UP000479114">
    <property type="component" value="Chromosome"/>
</dbReference>
<name>A0A6C0NYE0_9BACL</name>
<proteinExistence type="predicted"/>
<dbReference type="GO" id="GO:0140359">
    <property type="term" value="F:ABC-type transporter activity"/>
    <property type="evidence" value="ECO:0007669"/>
    <property type="project" value="InterPro"/>
</dbReference>
<dbReference type="Pfam" id="PF12679">
    <property type="entry name" value="ABC2_membrane_2"/>
    <property type="match status" value="1"/>
</dbReference>
<accession>A0A6C0NYE0</accession>
<dbReference type="AlphaFoldDB" id="A0A6C0NYE0"/>
<keyword evidence="1" id="KW-0812">Transmembrane</keyword>
<evidence type="ECO:0000313" key="2">
    <source>
        <dbReference type="EMBL" id="QHW31255.1"/>
    </source>
</evidence>
<gene>
    <name evidence="2" type="ORF">GZH47_10555</name>
</gene>
<organism evidence="2 3">
    <name type="scientific">Paenibacillus rhizovicinus</name>
    <dbReference type="NCBI Taxonomy" id="2704463"/>
    <lineage>
        <taxon>Bacteria</taxon>
        <taxon>Bacillati</taxon>
        <taxon>Bacillota</taxon>
        <taxon>Bacilli</taxon>
        <taxon>Bacillales</taxon>
        <taxon>Paenibacillaceae</taxon>
        <taxon>Paenibacillus</taxon>
    </lineage>
</organism>
<reference evidence="2 3" key="1">
    <citation type="submission" date="2020-02" db="EMBL/GenBank/DDBJ databases">
        <title>Paenibacillus sp. nov., isolated from rhizosphere soil of tomato.</title>
        <authorList>
            <person name="Weon H.-Y."/>
            <person name="Lee S.A."/>
        </authorList>
    </citation>
    <scope>NUCLEOTIDE SEQUENCE [LARGE SCALE GENOMIC DNA]</scope>
    <source>
        <strain evidence="2 3">14171R-81</strain>
    </source>
</reference>
<keyword evidence="1" id="KW-0472">Membrane</keyword>
<keyword evidence="3" id="KW-1185">Reference proteome</keyword>
<sequence length="281" mass="30818">MLWIVFAGKELFRKKIVLVTSVLTLLFIGLFNFGLYKLMHQSRLIKLPFEGIMEGVTLLSLGLLFAGMIVAFLVFFATMGAISGEVENGLMLAVLARPIPRWKVYLGKYFGTAFWIAIYCTVLFMALLLPVQQMADVPLAFGSILRAWLLFVWGPMLLLAVSMLGSVFFPMLGNGVACAILYGLSLFSGFAETLISARGGNTFSGMLLAISMLMPSNSLFSRVTYEIINGLDLPLLPDIMSQLGPFSPSNIPSPSFIGYSVFYWAALLALGCFALKRKDIA</sequence>
<feature type="transmembrane region" description="Helical" evidence="1">
    <location>
        <begin position="143"/>
        <end position="165"/>
    </location>
</feature>
<keyword evidence="1" id="KW-1133">Transmembrane helix</keyword>
<dbReference type="EMBL" id="CP048286">
    <property type="protein sequence ID" value="QHW31255.1"/>
    <property type="molecule type" value="Genomic_DNA"/>
</dbReference>